<evidence type="ECO:0000313" key="2">
    <source>
        <dbReference type="EMBL" id="KNC86978.1"/>
    </source>
</evidence>
<sequence length="524" mass="57671">MAKEARAHKPDPQGVLFPKDRKGGRSTQDAGREAYAAAIGAMEIRDGANCTAEKGWRYGYAKHVMQFVELSLKSPEHAVKGAQAGLDFVHDHFEFKRGDKIMSISEAMSSIKDSFETGYIKGEKGGEKVTEFEIPYKGRMLKGRSLCDQVDKWVLEGVIEPDCGEYIKAAATTKTWLDLSDKYFVLLGAGSAMGPFIALTKLGANIIALDLDRPGIWERLITTVRKSNATITFPLKKAQAQCTSDTELFANAGCNLFSETPEIKNWLINVHPSKAFIIGAYAYLDGELHVRVSLAMDAIIAGVCEKRPEASAAYLMTPTHIYGCQEETAQASRVQYSAGGAYNNFFHFLNFVSGGKLCQPSTALKVYTDVHGEPVNIIDSLSLTQGPNYALAKQIQVWRAVVEKTRGHGVSSNVAPTTATASVLYSKSLKWAMDGYHRFRPVEIMQQETSNAVMCALLINDVNNKECNAHKDKKLAHPWDLFNDGQFHGGMYRCGYAFGSTGEAAVLSKFLGPILDFMEFFWSA</sequence>
<accession>A0A0L0GFC7</accession>
<dbReference type="AlphaFoldDB" id="A0A0L0GFC7"/>
<proteinExistence type="predicted"/>
<dbReference type="eggNOG" id="ENOG502RY25">
    <property type="taxonomic scope" value="Eukaryota"/>
</dbReference>
<dbReference type="EMBL" id="KQ241627">
    <property type="protein sequence ID" value="KNC86978.1"/>
    <property type="molecule type" value="Genomic_DNA"/>
</dbReference>
<dbReference type="Proteomes" id="UP000054560">
    <property type="component" value="Unassembled WGS sequence"/>
</dbReference>
<dbReference type="RefSeq" id="XP_014160880.1">
    <property type="nucleotide sequence ID" value="XM_014305405.1"/>
</dbReference>
<feature type="region of interest" description="Disordered" evidence="1">
    <location>
        <begin position="1"/>
        <end position="30"/>
    </location>
</feature>
<dbReference type="OrthoDB" id="46988at2759"/>
<name>A0A0L0GFC7_9EUKA</name>
<evidence type="ECO:0000256" key="1">
    <source>
        <dbReference type="SAM" id="MobiDB-lite"/>
    </source>
</evidence>
<keyword evidence="3" id="KW-1185">Reference proteome</keyword>
<gene>
    <name evidence="2" type="ORF">SARC_00871</name>
</gene>
<organism evidence="2 3">
    <name type="scientific">Sphaeroforma arctica JP610</name>
    <dbReference type="NCBI Taxonomy" id="667725"/>
    <lineage>
        <taxon>Eukaryota</taxon>
        <taxon>Ichthyosporea</taxon>
        <taxon>Ichthyophonida</taxon>
        <taxon>Sphaeroforma</taxon>
    </lineage>
</organism>
<dbReference type="GeneID" id="25901375"/>
<evidence type="ECO:0000313" key="3">
    <source>
        <dbReference type="Proteomes" id="UP000054560"/>
    </source>
</evidence>
<protein>
    <submittedName>
        <fullName evidence="2">Uncharacterized protein</fullName>
    </submittedName>
</protein>
<reference evidence="2 3" key="1">
    <citation type="submission" date="2011-02" db="EMBL/GenBank/DDBJ databases">
        <title>The Genome Sequence of Sphaeroforma arctica JP610.</title>
        <authorList>
            <consortium name="The Broad Institute Genome Sequencing Platform"/>
            <person name="Russ C."/>
            <person name="Cuomo C."/>
            <person name="Young S.K."/>
            <person name="Zeng Q."/>
            <person name="Gargeya S."/>
            <person name="Alvarado L."/>
            <person name="Berlin A."/>
            <person name="Chapman S.B."/>
            <person name="Chen Z."/>
            <person name="Freedman E."/>
            <person name="Gellesch M."/>
            <person name="Goldberg J."/>
            <person name="Griggs A."/>
            <person name="Gujja S."/>
            <person name="Heilman E."/>
            <person name="Heiman D."/>
            <person name="Howarth C."/>
            <person name="Mehta T."/>
            <person name="Neiman D."/>
            <person name="Pearson M."/>
            <person name="Roberts A."/>
            <person name="Saif S."/>
            <person name="Shea T."/>
            <person name="Shenoy N."/>
            <person name="Sisk P."/>
            <person name="Stolte C."/>
            <person name="Sykes S."/>
            <person name="White J."/>
            <person name="Yandava C."/>
            <person name="Burger G."/>
            <person name="Gray M.W."/>
            <person name="Holland P.W.H."/>
            <person name="King N."/>
            <person name="Lang F.B.F."/>
            <person name="Roger A.J."/>
            <person name="Ruiz-Trillo I."/>
            <person name="Haas B."/>
            <person name="Nusbaum C."/>
            <person name="Birren B."/>
        </authorList>
    </citation>
    <scope>NUCLEOTIDE SEQUENCE [LARGE SCALE GENOMIC DNA]</scope>
    <source>
        <strain evidence="2 3">JP610</strain>
    </source>
</reference>
<feature type="compositionally biased region" description="Basic and acidic residues" evidence="1">
    <location>
        <begin position="1"/>
        <end position="11"/>
    </location>
</feature>